<dbReference type="Gene3D" id="2.130.10.10">
    <property type="entry name" value="YVTN repeat-like/Quinoprotein amine dehydrogenase"/>
    <property type="match status" value="1"/>
</dbReference>
<evidence type="ECO:0000313" key="1">
    <source>
        <dbReference type="EMBL" id="HJG81205.1"/>
    </source>
</evidence>
<gene>
    <name evidence="1" type="ORF">K8V08_12415</name>
</gene>
<comment type="caution">
    <text evidence="1">The sequence shown here is derived from an EMBL/GenBank/DDBJ whole genome shotgun (WGS) entry which is preliminary data.</text>
</comment>
<dbReference type="SUPFAM" id="SSF50998">
    <property type="entry name" value="Quinoprotein alcohol dehydrogenase-like"/>
    <property type="match status" value="1"/>
</dbReference>
<protein>
    <recommendedName>
        <fullName evidence="3">PQQ-like domain-containing protein</fullName>
    </recommendedName>
</protein>
<reference evidence="1" key="2">
    <citation type="submission" date="2021-09" db="EMBL/GenBank/DDBJ databases">
        <authorList>
            <person name="Gilroy R."/>
        </authorList>
    </citation>
    <scope>NUCLEOTIDE SEQUENCE</scope>
    <source>
        <strain evidence="1">ChiGjej5B5-7349</strain>
    </source>
</reference>
<name>A0A921SP64_9MICO</name>
<feature type="non-terminal residue" evidence="1">
    <location>
        <position position="1"/>
    </location>
</feature>
<accession>A0A921SP64</accession>
<sequence>DGGLLATVEAWADDHMETGDVSVEDLNYELPCEYRMQRSSAGDSYCLLLTSSPNPDHDAQFLVSVTDPSTGAATGEPLAVPAPASLIDTDEYYGYVDAPTVVENDALIPASARGADGPAIVLPTDAGFQAVDIAGGDSLWTWDSGEGTAVAGHVVPDVLEVVVGVDDRAVGIDALTGNELWDEPAHGPVFGVDDVITITDFMTGTTRVRTTHPVG</sequence>
<reference evidence="1" key="1">
    <citation type="journal article" date="2021" name="PeerJ">
        <title>Extensive microbial diversity within the chicken gut microbiome revealed by metagenomics and culture.</title>
        <authorList>
            <person name="Gilroy R."/>
            <person name="Ravi A."/>
            <person name="Getino M."/>
            <person name="Pursley I."/>
            <person name="Horton D.L."/>
            <person name="Alikhan N.F."/>
            <person name="Baker D."/>
            <person name="Gharbi K."/>
            <person name="Hall N."/>
            <person name="Watson M."/>
            <person name="Adriaenssens E.M."/>
            <person name="Foster-Nyarko E."/>
            <person name="Jarju S."/>
            <person name="Secka A."/>
            <person name="Antonio M."/>
            <person name="Oren A."/>
            <person name="Chaudhuri R.R."/>
            <person name="La Ragione R."/>
            <person name="Hildebrand F."/>
            <person name="Pallen M.J."/>
        </authorList>
    </citation>
    <scope>NUCLEOTIDE SEQUENCE</scope>
    <source>
        <strain evidence="1">ChiGjej5B5-7349</strain>
    </source>
</reference>
<evidence type="ECO:0000313" key="2">
    <source>
        <dbReference type="Proteomes" id="UP000784435"/>
    </source>
</evidence>
<dbReference type="InterPro" id="IPR011047">
    <property type="entry name" value="Quinoprotein_ADH-like_sf"/>
</dbReference>
<evidence type="ECO:0008006" key="3">
    <source>
        <dbReference type="Google" id="ProtNLM"/>
    </source>
</evidence>
<organism evidence="1 2">
    <name type="scientific">Brevibacterium senegalense</name>
    <dbReference type="NCBI Taxonomy" id="1033736"/>
    <lineage>
        <taxon>Bacteria</taxon>
        <taxon>Bacillati</taxon>
        <taxon>Actinomycetota</taxon>
        <taxon>Actinomycetes</taxon>
        <taxon>Micrococcales</taxon>
        <taxon>Brevibacteriaceae</taxon>
        <taxon>Brevibacterium</taxon>
    </lineage>
</organism>
<dbReference type="AlphaFoldDB" id="A0A921SP64"/>
<proteinExistence type="predicted"/>
<dbReference type="Proteomes" id="UP000784435">
    <property type="component" value="Unassembled WGS sequence"/>
</dbReference>
<dbReference type="EMBL" id="DYUK01000279">
    <property type="protein sequence ID" value="HJG81205.1"/>
    <property type="molecule type" value="Genomic_DNA"/>
</dbReference>
<dbReference type="InterPro" id="IPR015943">
    <property type="entry name" value="WD40/YVTN_repeat-like_dom_sf"/>
</dbReference>